<evidence type="ECO:0000256" key="2">
    <source>
        <dbReference type="SAM" id="SignalP"/>
    </source>
</evidence>
<evidence type="ECO:0000313" key="4">
    <source>
        <dbReference type="Proteomes" id="UP001627154"/>
    </source>
</evidence>
<name>A0ABD2XDL6_9HYME</name>
<evidence type="ECO:0000313" key="3">
    <source>
        <dbReference type="EMBL" id="KAL3403054.1"/>
    </source>
</evidence>
<organism evidence="3 4">
    <name type="scientific">Trichogramma kaykai</name>
    <dbReference type="NCBI Taxonomy" id="54128"/>
    <lineage>
        <taxon>Eukaryota</taxon>
        <taxon>Metazoa</taxon>
        <taxon>Ecdysozoa</taxon>
        <taxon>Arthropoda</taxon>
        <taxon>Hexapoda</taxon>
        <taxon>Insecta</taxon>
        <taxon>Pterygota</taxon>
        <taxon>Neoptera</taxon>
        <taxon>Endopterygota</taxon>
        <taxon>Hymenoptera</taxon>
        <taxon>Apocrita</taxon>
        <taxon>Proctotrupomorpha</taxon>
        <taxon>Chalcidoidea</taxon>
        <taxon>Trichogrammatidae</taxon>
        <taxon>Trichogramma</taxon>
    </lineage>
</organism>
<keyword evidence="2" id="KW-0732">Signal</keyword>
<dbReference type="EMBL" id="JBJJXI010000032">
    <property type="protein sequence ID" value="KAL3403054.1"/>
    <property type="molecule type" value="Genomic_DNA"/>
</dbReference>
<feature type="signal peptide" evidence="2">
    <location>
        <begin position="1"/>
        <end position="30"/>
    </location>
</feature>
<accession>A0ABD2XDL6</accession>
<dbReference type="Proteomes" id="UP001627154">
    <property type="component" value="Unassembled WGS sequence"/>
</dbReference>
<sequence>MKMYTSKMSRRLCFLAISLLNIFGASMIEAAPHALPPDVMFHESYGYPKYKEPLVESLKQMMEKKEEKIERDIVELTAEKMEIQAFMDEELEQKDLSQPEDISVEDGGSLPVAEGTYSNGPLHSGKRTSYMALCHFKICNMGRKRQL</sequence>
<reference evidence="3 4" key="1">
    <citation type="journal article" date="2024" name="bioRxiv">
        <title>A reference genome for Trichogramma kaykai: A tiny desert-dwelling parasitoid wasp with competing sex-ratio distorters.</title>
        <authorList>
            <person name="Culotta J."/>
            <person name="Lindsey A.R."/>
        </authorList>
    </citation>
    <scope>NUCLEOTIDE SEQUENCE [LARGE SCALE GENOMIC DNA]</scope>
    <source>
        <strain evidence="3 4">KSX58</strain>
    </source>
</reference>
<evidence type="ECO:0000256" key="1">
    <source>
        <dbReference type="SAM" id="MobiDB-lite"/>
    </source>
</evidence>
<comment type="caution">
    <text evidence="3">The sequence shown here is derived from an EMBL/GenBank/DDBJ whole genome shotgun (WGS) entry which is preliminary data.</text>
</comment>
<feature type="region of interest" description="Disordered" evidence="1">
    <location>
        <begin position="89"/>
        <end position="108"/>
    </location>
</feature>
<feature type="chain" id="PRO_5044825491" evidence="2">
    <location>
        <begin position="31"/>
        <end position="147"/>
    </location>
</feature>
<protein>
    <submittedName>
        <fullName evidence="3">Uncharacterized protein</fullName>
    </submittedName>
</protein>
<proteinExistence type="predicted"/>
<gene>
    <name evidence="3" type="ORF">TKK_004191</name>
</gene>
<dbReference type="AlphaFoldDB" id="A0ABD2XDL6"/>
<keyword evidence="4" id="KW-1185">Reference proteome</keyword>